<proteinExistence type="predicted"/>
<comment type="caution">
    <text evidence="1">The sequence shown here is derived from an EMBL/GenBank/DDBJ whole genome shotgun (WGS) entry which is preliminary data.</text>
</comment>
<reference evidence="1 2" key="1">
    <citation type="submission" date="2015-03" db="EMBL/GenBank/DDBJ databases">
        <title>Pseudomonas fluorescens 1855-344 Genome sequencing and assembly.</title>
        <authorList>
            <person name="Eng W.W.H."/>
            <person name="Gan H.M."/>
            <person name="Savka M.A."/>
        </authorList>
    </citation>
    <scope>NUCLEOTIDE SEQUENCE [LARGE SCALE GENOMIC DNA]</scope>
    <source>
        <strain evidence="1 2">1855-344</strain>
    </source>
</reference>
<dbReference type="EMBL" id="JZXC01000008">
    <property type="protein sequence ID" value="KKA07985.1"/>
    <property type="molecule type" value="Genomic_DNA"/>
</dbReference>
<sequence length="77" mass="9048">MSLKRLKTKALPITEELLQLLRATQHAQTVWSVTVNDIDASCDEVWLARMWEVEGLEARYRACQDRLFLYLKQVIQI</sequence>
<evidence type="ECO:0000313" key="1">
    <source>
        <dbReference type="EMBL" id="KKA07985.1"/>
    </source>
</evidence>
<protein>
    <submittedName>
        <fullName evidence="1">Uncharacterized protein</fullName>
    </submittedName>
</protein>
<dbReference type="PATRIC" id="fig|132476.4.peg.6269"/>
<dbReference type="Proteomes" id="UP000033662">
    <property type="component" value="Unassembled WGS sequence"/>
</dbReference>
<name>A0A0F4XQA2_9PSED</name>
<accession>A0A0F4XQA2</accession>
<gene>
    <name evidence="1" type="ORF">VP02_10995</name>
</gene>
<evidence type="ECO:0000313" key="2">
    <source>
        <dbReference type="Proteomes" id="UP000033662"/>
    </source>
</evidence>
<organism evidence="1 2">
    <name type="scientific">Pseudomonas kilonensis</name>
    <dbReference type="NCBI Taxonomy" id="132476"/>
    <lineage>
        <taxon>Bacteria</taxon>
        <taxon>Pseudomonadati</taxon>
        <taxon>Pseudomonadota</taxon>
        <taxon>Gammaproteobacteria</taxon>
        <taxon>Pseudomonadales</taxon>
        <taxon>Pseudomonadaceae</taxon>
        <taxon>Pseudomonas</taxon>
    </lineage>
</organism>
<dbReference type="AlphaFoldDB" id="A0A0F4XQA2"/>